<sequence length="257" mass="26055">MLFTSSLLVAALVGVAQAQTPKGFTPSVEKQLDVLYNGTAVKKPGELLTKAATASPPQIAVTNDVAAAGTANSTFMFVMLDLDVPPAKNGTQRRVLLHSLNTGFKMTSQTVGGSAKLLTSTSTGPAPYLGPGPPATDTIPHRYVQLLFEQPAALKLSASDFADTNARIGFDINQFMKTEKLSAPLAGNFFTVDGKASAGGAAASGTGNAGGGGAKATGTSGISQSTTEPFLGEAGTVKSDKSFALAGMLGFLVVLAV</sequence>
<dbReference type="PANTHER" id="PTHR11362">
    <property type="entry name" value="PHOSPHATIDYLETHANOLAMINE-BINDING PROTEIN"/>
    <property type="match status" value="1"/>
</dbReference>
<dbReference type="Proteomes" id="UP000799757">
    <property type="component" value="Unassembled WGS sequence"/>
</dbReference>
<dbReference type="Gene3D" id="3.90.280.10">
    <property type="entry name" value="PEBP-like"/>
    <property type="match status" value="1"/>
</dbReference>
<feature type="signal peptide" evidence="2">
    <location>
        <begin position="1"/>
        <end position="18"/>
    </location>
</feature>
<evidence type="ECO:0000313" key="3">
    <source>
        <dbReference type="EMBL" id="KAF2800369.1"/>
    </source>
</evidence>
<dbReference type="GO" id="GO:0046578">
    <property type="term" value="P:regulation of Ras protein signal transduction"/>
    <property type="evidence" value="ECO:0007669"/>
    <property type="project" value="TreeGrafter"/>
</dbReference>
<dbReference type="InterPro" id="IPR036610">
    <property type="entry name" value="PEBP-like_sf"/>
</dbReference>
<dbReference type="CDD" id="cd00866">
    <property type="entry name" value="PEBP_euk"/>
    <property type="match status" value="1"/>
</dbReference>
<accession>A0A6A6XVF4</accession>
<evidence type="ECO:0000256" key="2">
    <source>
        <dbReference type="SAM" id="SignalP"/>
    </source>
</evidence>
<dbReference type="EMBL" id="MU001748">
    <property type="protein sequence ID" value="KAF2800369.1"/>
    <property type="molecule type" value="Genomic_DNA"/>
</dbReference>
<dbReference type="GO" id="GO:0030414">
    <property type="term" value="F:peptidase inhibitor activity"/>
    <property type="evidence" value="ECO:0007669"/>
    <property type="project" value="TreeGrafter"/>
</dbReference>
<evidence type="ECO:0000256" key="1">
    <source>
        <dbReference type="SAM" id="MobiDB-lite"/>
    </source>
</evidence>
<dbReference type="SUPFAM" id="SSF49777">
    <property type="entry name" value="PEBP-like"/>
    <property type="match status" value="1"/>
</dbReference>
<proteinExistence type="predicted"/>
<dbReference type="GO" id="GO:0030162">
    <property type="term" value="P:regulation of proteolysis"/>
    <property type="evidence" value="ECO:0007669"/>
    <property type="project" value="TreeGrafter"/>
</dbReference>
<feature type="chain" id="PRO_5025577465" evidence="2">
    <location>
        <begin position="19"/>
        <end position="257"/>
    </location>
</feature>
<keyword evidence="2" id="KW-0732">Signal</keyword>
<dbReference type="OrthoDB" id="2506647at2759"/>
<gene>
    <name evidence="3" type="ORF">K505DRAFT_292749</name>
</gene>
<protein>
    <submittedName>
        <fullName evidence="3">PEBP-like protein</fullName>
    </submittedName>
</protein>
<dbReference type="GO" id="GO:0005543">
    <property type="term" value="F:phospholipid binding"/>
    <property type="evidence" value="ECO:0007669"/>
    <property type="project" value="TreeGrafter"/>
</dbReference>
<dbReference type="Pfam" id="PF01161">
    <property type="entry name" value="PBP"/>
    <property type="match status" value="1"/>
</dbReference>
<dbReference type="InterPro" id="IPR008914">
    <property type="entry name" value="PEBP"/>
</dbReference>
<organism evidence="3 4">
    <name type="scientific">Melanomma pulvis-pyrius CBS 109.77</name>
    <dbReference type="NCBI Taxonomy" id="1314802"/>
    <lineage>
        <taxon>Eukaryota</taxon>
        <taxon>Fungi</taxon>
        <taxon>Dikarya</taxon>
        <taxon>Ascomycota</taxon>
        <taxon>Pezizomycotina</taxon>
        <taxon>Dothideomycetes</taxon>
        <taxon>Pleosporomycetidae</taxon>
        <taxon>Pleosporales</taxon>
        <taxon>Melanommataceae</taxon>
        <taxon>Melanomma</taxon>
    </lineage>
</organism>
<feature type="region of interest" description="Disordered" evidence="1">
    <location>
        <begin position="201"/>
        <end position="224"/>
    </location>
</feature>
<keyword evidence="4" id="KW-1185">Reference proteome</keyword>
<evidence type="ECO:0000313" key="4">
    <source>
        <dbReference type="Proteomes" id="UP000799757"/>
    </source>
</evidence>
<dbReference type="InterPro" id="IPR035810">
    <property type="entry name" value="PEBP_euk"/>
</dbReference>
<name>A0A6A6XVF4_9PLEO</name>
<dbReference type="PANTHER" id="PTHR11362:SF141">
    <property type="entry name" value="PHOSPHATIDYLETHANOLAMINE-BINDING PROTEIN"/>
    <property type="match status" value="1"/>
</dbReference>
<reference evidence="3" key="1">
    <citation type="journal article" date="2020" name="Stud. Mycol.">
        <title>101 Dothideomycetes genomes: a test case for predicting lifestyles and emergence of pathogens.</title>
        <authorList>
            <person name="Haridas S."/>
            <person name="Albert R."/>
            <person name="Binder M."/>
            <person name="Bloem J."/>
            <person name="Labutti K."/>
            <person name="Salamov A."/>
            <person name="Andreopoulos B."/>
            <person name="Baker S."/>
            <person name="Barry K."/>
            <person name="Bills G."/>
            <person name="Bluhm B."/>
            <person name="Cannon C."/>
            <person name="Castanera R."/>
            <person name="Culley D."/>
            <person name="Daum C."/>
            <person name="Ezra D."/>
            <person name="Gonzalez J."/>
            <person name="Henrissat B."/>
            <person name="Kuo A."/>
            <person name="Liang C."/>
            <person name="Lipzen A."/>
            <person name="Lutzoni F."/>
            <person name="Magnuson J."/>
            <person name="Mondo S."/>
            <person name="Nolan M."/>
            <person name="Ohm R."/>
            <person name="Pangilinan J."/>
            <person name="Park H.-J."/>
            <person name="Ramirez L."/>
            <person name="Alfaro M."/>
            <person name="Sun H."/>
            <person name="Tritt A."/>
            <person name="Yoshinaga Y."/>
            <person name="Zwiers L.-H."/>
            <person name="Turgeon B."/>
            <person name="Goodwin S."/>
            <person name="Spatafora J."/>
            <person name="Crous P."/>
            <person name="Grigoriev I."/>
        </authorList>
    </citation>
    <scope>NUCLEOTIDE SEQUENCE</scope>
    <source>
        <strain evidence="3">CBS 109.77</strain>
    </source>
</reference>
<dbReference type="AlphaFoldDB" id="A0A6A6XVF4"/>